<dbReference type="InterPro" id="IPR010982">
    <property type="entry name" value="Lambda_DNA-bd_dom_sf"/>
</dbReference>
<feature type="domain" description="HTH cro/C1-type" evidence="1">
    <location>
        <begin position="22"/>
        <end position="81"/>
    </location>
</feature>
<dbReference type="Proteomes" id="UP001501842">
    <property type="component" value="Unassembled WGS sequence"/>
</dbReference>
<organism evidence="2 3">
    <name type="scientific">Actinocorallia aurantiaca</name>
    <dbReference type="NCBI Taxonomy" id="46204"/>
    <lineage>
        <taxon>Bacteria</taxon>
        <taxon>Bacillati</taxon>
        <taxon>Actinomycetota</taxon>
        <taxon>Actinomycetes</taxon>
        <taxon>Streptosporangiales</taxon>
        <taxon>Thermomonosporaceae</taxon>
        <taxon>Actinocorallia</taxon>
    </lineage>
</organism>
<dbReference type="Pfam" id="PF13560">
    <property type="entry name" value="HTH_31"/>
    <property type="match status" value="1"/>
</dbReference>
<keyword evidence="3" id="KW-1185">Reference proteome</keyword>
<dbReference type="Gene3D" id="1.10.260.40">
    <property type="entry name" value="lambda repressor-like DNA-binding domains"/>
    <property type="match status" value="1"/>
</dbReference>
<dbReference type="EMBL" id="BAAATZ010000057">
    <property type="protein sequence ID" value="GAA2738922.1"/>
    <property type="molecule type" value="Genomic_DNA"/>
</dbReference>
<comment type="caution">
    <text evidence="2">The sequence shown here is derived from an EMBL/GenBank/DDBJ whole genome shotgun (WGS) entry which is preliminary data.</text>
</comment>
<dbReference type="SUPFAM" id="SSF47413">
    <property type="entry name" value="lambda repressor-like DNA-binding domains"/>
    <property type="match status" value="1"/>
</dbReference>
<dbReference type="InterPro" id="IPR001387">
    <property type="entry name" value="Cro/C1-type_HTH"/>
</dbReference>
<proteinExistence type="predicted"/>
<reference evidence="3" key="1">
    <citation type="journal article" date="2019" name="Int. J. Syst. Evol. Microbiol.">
        <title>The Global Catalogue of Microorganisms (GCM) 10K type strain sequencing project: providing services to taxonomists for standard genome sequencing and annotation.</title>
        <authorList>
            <consortium name="The Broad Institute Genomics Platform"/>
            <consortium name="The Broad Institute Genome Sequencing Center for Infectious Disease"/>
            <person name="Wu L."/>
            <person name="Ma J."/>
        </authorList>
    </citation>
    <scope>NUCLEOTIDE SEQUENCE [LARGE SCALE GENOMIC DNA]</scope>
    <source>
        <strain evidence="3">JCM 8201</strain>
    </source>
</reference>
<evidence type="ECO:0000313" key="2">
    <source>
        <dbReference type="EMBL" id="GAA2738922.1"/>
    </source>
</evidence>
<evidence type="ECO:0000259" key="1">
    <source>
        <dbReference type="PROSITE" id="PS50943"/>
    </source>
</evidence>
<protein>
    <submittedName>
        <fullName evidence="2">Helix-turn-helix transcriptional regulator</fullName>
    </submittedName>
</protein>
<gene>
    <name evidence="2" type="ORF">GCM10010439_74310</name>
</gene>
<dbReference type="Pfam" id="PF19054">
    <property type="entry name" value="DUF5753"/>
    <property type="match status" value="1"/>
</dbReference>
<accession>A0ABP6HBX5</accession>
<name>A0ABP6HBX5_9ACTN</name>
<dbReference type="RefSeq" id="WP_344458514.1">
    <property type="nucleotide sequence ID" value="NZ_BAAATZ010000057.1"/>
</dbReference>
<dbReference type="CDD" id="cd00093">
    <property type="entry name" value="HTH_XRE"/>
    <property type="match status" value="1"/>
</dbReference>
<dbReference type="SMART" id="SM00530">
    <property type="entry name" value="HTH_XRE"/>
    <property type="match status" value="1"/>
</dbReference>
<dbReference type="PROSITE" id="PS50943">
    <property type="entry name" value="HTH_CROC1"/>
    <property type="match status" value="1"/>
</dbReference>
<sequence length="284" mass="31933">MPKLRDPLDPQLSLWHLLSFQLRHLRELHGLTLAQVGVIINAARSTVSNIEAGRLRIDERQAALLDQRYGTGALIQTLLYFACMGHDPEWQRQYADYEARATIIRIYHGQIIPTGFQTEAYIRALLAARVGVNVEAAVTARAKKTAAIFEREVPPYVWLLLDEGALEIEVGGREVMREQLQHLLDMGKRPNVSVRIVPKSSGSHLGQDGPMRAISLKTRDLAYIGARNGGRLVETPGEVRELIIEFDLIGQQAASEEESRRVIRRVMECRYGGAVAEELLQRHD</sequence>
<evidence type="ECO:0000313" key="3">
    <source>
        <dbReference type="Proteomes" id="UP001501842"/>
    </source>
</evidence>
<dbReference type="InterPro" id="IPR043917">
    <property type="entry name" value="DUF5753"/>
</dbReference>